<dbReference type="OMA" id="NDNDEIH"/>
<dbReference type="InterPro" id="IPR004314">
    <property type="entry name" value="Neprosin"/>
</dbReference>
<evidence type="ECO:0000256" key="1">
    <source>
        <dbReference type="SAM" id="MobiDB-lite"/>
    </source>
</evidence>
<gene>
    <name evidence="3" type="ORF">SELMODRAFT_121309</name>
</gene>
<dbReference type="InterPro" id="IPR053168">
    <property type="entry name" value="Glutamic_endopeptidase"/>
</dbReference>
<feature type="region of interest" description="Disordered" evidence="1">
    <location>
        <begin position="98"/>
        <end position="121"/>
    </location>
</feature>
<accession>D8SP01</accession>
<feature type="domain" description="Neprosin PEP catalytic" evidence="2">
    <location>
        <begin position="105"/>
        <end position="362"/>
    </location>
</feature>
<dbReference type="AlphaFoldDB" id="D8SP01"/>
<dbReference type="EMBL" id="GL377630">
    <property type="protein sequence ID" value="EFJ13886.1"/>
    <property type="molecule type" value="Genomic_DNA"/>
</dbReference>
<dbReference type="STRING" id="88036.D8SP01"/>
<dbReference type="Gene3D" id="3.90.1320.10">
    <property type="entry name" value="Outer-capsid protein sigma 3, large lobe"/>
    <property type="match status" value="1"/>
</dbReference>
<sequence length="362" mass="40307">QIIRFVFSFSDPCEHDLQLSNGDIILCVPIKNQLSLRNQTLQLLPPQMMSKQEHNRSENSGQLFGLEVGSCKENTIPVLHTSNTIAARFDSVRKLTKKHSSGKNRVPLADEEPGHGYNQLNGNFRGMETTINVWEPYVEKTSEFSLAQLWIISKKLGPLNTIEAGWQIYPKFYGGTGPRLFVYWTADGYDKTGCYNLRCQGFVQTSNKYVLGGSFSSVSTPDSTQYEKTLRVFQDDSSKNWWLQIDGESIGYWPASLFQSLQNGAETLEAGGEVCYDKESGVRHTKTGMGSGEFPSQGYLKAAYQRRIQYLDSNGVMQPAIGMKSGAEVPKCYTATSVAADKGDDWGAYFFFGGPGYSNKCP</sequence>
<evidence type="ECO:0000313" key="4">
    <source>
        <dbReference type="Proteomes" id="UP000001514"/>
    </source>
</evidence>
<protein>
    <recommendedName>
        <fullName evidence="2">Neprosin PEP catalytic domain-containing protein</fullName>
    </recommendedName>
</protein>
<dbReference type="Pfam" id="PF03080">
    <property type="entry name" value="Neprosin"/>
    <property type="match status" value="1"/>
</dbReference>
<dbReference type="eggNOG" id="ENOG502QVB2">
    <property type="taxonomic scope" value="Eukaryota"/>
</dbReference>
<evidence type="ECO:0000313" key="3">
    <source>
        <dbReference type="EMBL" id="EFJ13886.1"/>
    </source>
</evidence>
<dbReference type="PANTHER" id="PTHR31589">
    <property type="entry name" value="PROTEIN, PUTATIVE (DUF239)-RELATED-RELATED"/>
    <property type="match status" value="1"/>
</dbReference>
<organism evidence="4">
    <name type="scientific">Selaginella moellendorffii</name>
    <name type="common">Spikemoss</name>
    <dbReference type="NCBI Taxonomy" id="88036"/>
    <lineage>
        <taxon>Eukaryota</taxon>
        <taxon>Viridiplantae</taxon>
        <taxon>Streptophyta</taxon>
        <taxon>Embryophyta</taxon>
        <taxon>Tracheophyta</taxon>
        <taxon>Lycopodiopsida</taxon>
        <taxon>Selaginellales</taxon>
        <taxon>Selaginellaceae</taxon>
        <taxon>Selaginella</taxon>
    </lineage>
</organism>
<proteinExistence type="predicted"/>
<dbReference type="KEGG" id="smo:SELMODRAFT_121309"/>
<reference evidence="3 4" key="1">
    <citation type="journal article" date="2011" name="Science">
        <title>The Selaginella genome identifies genetic changes associated with the evolution of vascular plants.</title>
        <authorList>
            <person name="Banks J.A."/>
            <person name="Nishiyama T."/>
            <person name="Hasebe M."/>
            <person name="Bowman J.L."/>
            <person name="Gribskov M."/>
            <person name="dePamphilis C."/>
            <person name="Albert V.A."/>
            <person name="Aono N."/>
            <person name="Aoyama T."/>
            <person name="Ambrose B.A."/>
            <person name="Ashton N.W."/>
            <person name="Axtell M.J."/>
            <person name="Barker E."/>
            <person name="Barker M.S."/>
            <person name="Bennetzen J.L."/>
            <person name="Bonawitz N.D."/>
            <person name="Chapple C."/>
            <person name="Cheng C."/>
            <person name="Correa L.G."/>
            <person name="Dacre M."/>
            <person name="DeBarry J."/>
            <person name="Dreyer I."/>
            <person name="Elias M."/>
            <person name="Engstrom E.M."/>
            <person name="Estelle M."/>
            <person name="Feng L."/>
            <person name="Finet C."/>
            <person name="Floyd S.K."/>
            <person name="Frommer W.B."/>
            <person name="Fujita T."/>
            <person name="Gramzow L."/>
            <person name="Gutensohn M."/>
            <person name="Harholt J."/>
            <person name="Hattori M."/>
            <person name="Heyl A."/>
            <person name="Hirai T."/>
            <person name="Hiwatashi Y."/>
            <person name="Ishikawa M."/>
            <person name="Iwata M."/>
            <person name="Karol K.G."/>
            <person name="Koehler B."/>
            <person name="Kolukisaoglu U."/>
            <person name="Kubo M."/>
            <person name="Kurata T."/>
            <person name="Lalonde S."/>
            <person name="Li K."/>
            <person name="Li Y."/>
            <person name="Litt A."/>
            <person name="Lyons E."/>
            <person name="Manning G."/>
            <person name="Maruyama T."/>
            <person name="Michael T.P."/>
            <person name="Mikami K."/>
            <person name="Miyazaki S."/>
            <person name="Morinaga S."/>
            <person name="Murata T."/>
            <person name="Mueller-Roeber B."/>
            <person name="Nelson D.R."/>
            <person name="Obara M."/>
            <person name="Oguri Y."/>
            <person name="Olmstead R.G."/>
            <person name="Onodera N."/>
            <person name="Petersen B.L."/>
            <person name="Pils B."/>
            <person name="Prigge M."/>
            <person name="Rensing S.A."/>
            <person name="Riano-Pachon D.M."/>
            <person name="Roberts A.W."/>
            <person name="Sato Y."/>
            <person name="Scheller H.V."/>
            <person name="Schulz B."/>
            <person name="Schulz C."/>
            <person name="Shakirov E.V."/>
            <person name="Shibagaki N."/>
            <person name="Shinohara N."/>
            <person name="Shippen D.E."/>
            <person name="Soerensen I."/>
            <person name="Sotooka R."/>
            <person name="Sugimoto N."/>
            <person name="Sugita M."/>
            <person name="Sumikawa N."/>
            <person name="Tanurdzic M."/>
            <person name="Theissen G."/>
            <person name="Ulvskov P."/>
            <person name="Wakazuki S."/>
            <person name="Weng J.K."/>
            <person name="Willats W.W."/>
            <person name="Wipf D."/>
            <person name="Wolf P.G."/>
            <person name="Yang L."/>
            <person name="Zimmer A.D."/>
            <person name="Zhu Q."/>
            <person name="Mitros T."/>
            <person name="Hellsten U."/>
            <person name="Loque D."/>
            <person name="Otillar R."/>
            <person name="Salamov A."/>
            <person name="Schmutz J."/>
            <person name="Shapiro H."/>
            <person name="Lindquist E."/>
            <person name="Lucas S."/>
            <person name="Rokhsar D."/>
            <person name="Grigoriev I.V."/>
        </authorList>
    </citation>
    <scope>NUCLEOTIDE SEQUENCE [LARGE SCALE GENOMIC DNA]</scope>
</reference>
<dbReference type="InParanoid" id="D8SP01"/>
<feature type="non-terminal residue" evidence="3">
    <location>
        <position position="1"/>
    </location>
</feature>
<dbReference type="PROSITE" id="PS52045">
    <property type="entry name" value="NEPROSIN_PEP_CD"/>
    <property type="match status" value="1"/>
</dbReference>
<name>D8SP01_SELML</name>
<dbReference type="HOGENOM" id="CLU_030538_1_1_1"/>
<dbReference type="PANTHER" id="PTHR31589:SF223">
    <property type="entry name" value="PROTEIN, PUTATIVE (DUF239)-RELATED"/>
    <property type="match status" value="1"/>
</dbReference>
<evidence type="ECO:0000259" key="2">
    <source>
        <dbReference type="PROSITE" id="PS52045"/>
    </source>
</evidence>
<dbReference type="Proteomes" id="UP000001514">
    <property type="component" value="Unassembled WGS sequence"/>
</dbReference>
<dbReference type="Gramene" id="EFJ13886">
    <property type="protein sequence ID" value="EFJ13886"/>
    <property type="gene ID" value="SELMODRAFT_121309"/>
</dbReference>
<keyword evidence="4" id="KW-1185">Reference proteome</keyword>